<sequence length="167" mass="19707">MSPPFHTSGMRQHDYVLNRVTNIGQKLIFIDESGFNSQNHPSHGYSLTDQFFLSFSIVCCFVENKRKTEYDQPYHWHAESIIVMDNAWIHGGDNLERVWNLLKEASKKIEIEFLPKYLLFLNPINLAFNIIKIYQNDSGNMFQVIFALSKVFLKFLSYAANHWQYYQ</sequence>
<evidence type="ECO:0000313" key="3">
    <source>
        <dbReference type="Proteomes" id="UP000037035"/>
    </source>
</evidence>
<protein>
    <recommendedName>
        <fullName evidence="1">Tc1-like transposase DDE domain-containing protein</fullName>
    </recommendedName>
</protein>
<keyword evidence="3" id="KW-1185">Reference proteome</keyword>
<reference evidence="2 3" key="1">
    <citation type="submission" date="2015-08" db="EMBL/GenBank/DDBJ databases">
        <title>Next Generation Sequencing and Analysis of the Genome of Puccinia sorghi L Schw, the Causal Agent of Maize Common Rust.</title>
        <authorList>
            <person name="Rochi L."/>
            <person name="Burguener G."/>
            <person name="Darino M."/>
            <person name="Turjanski A."/>
            <person name="Kreff E."/>
            <person name="Dieguez M.J."/>
            <person name="Sacco F."/>
        </authorList>
    </citation>
    <scope>NUCLEOTIDE SEQUENCE [LARGE SCALE GENOMIC DNA]</scope>
    <source>
        <strain evidence="2 3">RO10H11247</strain>
    </source>
</reference>
<proteinExistence type="predicted"/>
<feature type="domain" description="Tc1-like transposase DDE" evidence="1">
    <location>
        <begin position="72"/>
        <end position="133"/>
    </location>
</feature>
<dbReference type="OrthoDB" id="2994945at2759"/>
<dbReference type="Proteomes" id="UP000037035">
    <property type="component" value="Unassembled WGS sequence"/>
</dbReference>
<dbReference type="InterPro" id="IPR036397">
    <property type="entry name" value="RNaseH_sf"/>
</dbReference>
<name>A0A0L6US41_9BASI</name>
<dbReference type="VEuPathDB" id="FungiDB:VP01_3997g2"/>
<accession>A0A0L6US41</accession>
<evidence type="ECO:0000259" key="1">
    <source>
        <dbReference type="Pfam" id="PF13358"/>
    </source>
</evidence>
<dbReference type="AlphaFoldDB" id="A0A0L6US41"/>
<dbReference type="EMBL" id="LAVV01009053">
    <property type="protein sequence ID" value="KNZ51341.1"/>
    <property type="molecule type" value="Genomic_DNA"/>
</dbReference>
<dbReference type="InterPro" id="IPR038717">
    <property type="entry name" value="Tc1-like_DDE_dom"/>
</dbReference>
<evidence type="ECO:0000313" key="2">
    <source>
        <dbReference type="EMBL" id="KNZ51341.1"/>
    </source>
</evidence>
<dbReference type="GO" id="GO:0003676">
    <property type="term" value="F:nucleic acid binding"/>
    <property type="evidence" value="ECO:0007669"/>
    <property type="project" value="InterPro"/>
</dbReference>
<comment type="caution">
    <text evidence="2">The sequence shown here is derived from an EMBL/GenBank/DDBJ whole genome shotgun (WGS) entry which is preliminary data.</text>
</comment>
<dbReference type="Gene3D" id="3.30.420.10">
    <property type="entry name" value="Ribonuclease H-like superfamily/Ribonuclease H"/>
    <property type="match status" value="1"/>
</dbReference>
<organism evidence="2 3">
    <name type="scientific">Puccinia sorghi</name>
    <dbReference type="NCBI Taxonomy" id="27349"/>
    <lineage>
        <taxon>Eukaryota</taxon>
        <taxon>Fungi</taxon>
        <taxon>Dikarya</taxon>
        <taxon>Basidiomycota</taxon>
        <taxon>Pucciniomycotina</taxon>
        <taxon>Pucciniomycetes</taxon>
        <taxon>Pucciniales</taxon>
        <taxon>Pucciniaceae</taxon>
        <taxon>Puccinia</taxon>
    </lineage>
</organism>
<gene>
    <name evidence="2" type="ORF">VP01_3997g2</name>
</gene>
<dbReference type="Pfam" id="PF13358">
    <property type="entry name" value="DDE_3"/>
    <property type="match status" value="1"/>
</dbReference>